<dbReference type="Proteomes" id="UP001146453">
    <property type="component" value="Unassembled WGS sequence"/>
</dbReference>
<name>A0ABT4R707_9CORY</name>
<organism evidence="1 2">
    <name type="scientific">Corynebacterium lehmanniae</name>
    <dbReference type="NCBI Taxonomy" id="2913497"/>
    <lineage>
        <taxon>Bacteria</taxon>
        <taxon>Bacillati</taxon>
        <taxon>Actinomycetota</taxon>
        <taxon>Actinomycetes</taxon>
        <taxon>Mycobacteriales</taxon>
        <taxon>Corynebacteriaceae</taxon>
        <taxon>Corynebacterium</taxon>
    </lineage>
</organism>
<gene>
    <name evidence="1" type="ORF">L8U61_04220</name>
</gene>
<proteinExistence type="predicted"/>
<reference evidence="1" key="1">
    <citation type="submission" date="2022-02" db="EMBL/GenBank/DDBJ databases">
        <title>Corynebacterium sp. from urogenital microbiome.</title>
        <authorList>
            <person name="Cappelli E.A."/>
            <person name="Ribeiro T.G."/>
            <person name="Peixe L."/>
        </authorList>
    </citation>
    <scope>NUCLEOTIDE SEQUENCE</scope>
    <source>
        <strain evidence="1">C8Ua_144</strain>
    </source>
</reference>
<accession>A0ABT4R707</accession>
<dbReference type="RefSeq" id="WP_269951998.1">
    <property type="nucleotide sequence ID" value="NZ_JAKMUR010000006.1"/>
</dbReference>
<sequence length="144" mass="14884">MSTAVNSTADQLHSALFTLESAGVGLADDIEVDDIDDAVADHPVVFPTRPFAVLAQVAELAESAADEALFALARPGSLETRAARACAAAGVELWDLSVVPDAKGSTAGSARVQFSEWDVADVPFDGPSPCFELAILAAIESRAL</sequence>
<dbReference type="EMBL" id="JAKMUR010000006">
    <property type="protein sequence ID" value="MCZ9291340.1"/>
    <property type="molecule type" value="Genomic_DNA"/>
</dbReference>
<evidence type="ECO:0000313" key="1">
    <source>
        <dbReference type="EMBL" id="MCZ9291340.1"/>
    </source>
</evidence>
<comment type="caution">
    <text evidence="1">The sequence shown here is derived from an EMBL/GenBank/DDBJ whole genome shotgun (WGS) entry which is preliminary data.</text>
</comment>
<keyword evidence="2" id="KW-1185">Reference proteome</keyword>
<evidence type="ECO:0000313" key="2">
    <source>
        <dbReference type="Proteomes" id="UP001146453"/>
    </source>
</evidence>
<protein>
    <submittedName>
        <fullName evidence="1">Uncharacterized protein</fullName>
    </submittedName>
</protein>